<proteinExistence type="predicted"/>
<organism evidence="1 2">
    <name type="scientific">Holotrichia oblita</name>
    <name type="common">Chafer beetle</name>
    <dbReference type="NCBI Taxonomy" id="644536"/>
    <lineage>
        <taxon>Eukaryota</taxon>
        <taxon>Metazoa</taxon>
        <taxon>Ecdysozoa</taxon>
        <taxon>Arthropoda</taxon>
        <taxon>Hexapoda</taxon>
        <taxon>Insecta</taxon>
        <taxon>Pterygota</taxon>
        <taxon>Neoptera</taxon>
        <taxon>Endopterygota</taxon>
        <taxon>Coleoptera</taxon>
        <taxon>Polyphaga</taxon>
        <taxon>Scarabaeiformia</taxon>
        <taxon>Scarabaeidae</taxon>
        <taxon>Melolonthinae</taxon>
        <taxon>Holotrichia</taxon>
    </lineage>
</organism>
<name>A0ACB9T4N9_HOLOL</name>
<keyword evidence="2" id="KW-1185">Reference proteome</keyword>
<dbReference type="Proteomes" id="UP001056778">
    <property type="component" value="Chromosome 5"/>
</dbReference>
<evidence type="ECO:0000313" key="1">
    <source>
        <dbReference type="EMBL" id="KAI4461774.1"/>
    </source>
</evidence>
<gene>
    <name evidence="1" type="ORF">MML48_5g00008105</name>
</gene>
<comment type="caution">
    <text evidence="1">The sequence shown here is derived from an EMBL/GenBank/DDBJ whole genome shotgun (WGS) entry which is preliminary data.</text>
</comment>
<evidence type="ECO:0000313" key="2">
    <source>
        <dbReference type="Proteomes" id="UP001056778"/>
    </source>
</evidence>
<protein>
    <submittedName>
        <fullName evidence="1">Cuticle protein</fullName>
    </submittedName>
</protein>
<accession>A0ACB9T4N9</accession>
<reference evidence="1" key="1">
    <citation type="submission" date="2022-04" db="EMBL/GenBank/DDBJ databases">
        <title>Chromosome-scale genome assembly of Holotrichia oblita Faldermann.</title>
        <authorList>
            <person name="Rongchong L."/>
        </authorList>
    </citation>
    <scope>NUCLEOTIDE SEQUENCE</scope>
    <source>
        <strain evidence="1">81SQS9</strain>
    </source>
</reference>
<dbReference type="EMBL" id="CM043019">
    <property type="protein sequence ID" value="KAI4461774.1"/>
    <property type="molecule type" value="Genomic_DNA"/>
</dbReference>
<sequence length="144" mass="16426">MATIGQAWETESGREILVLTVIGVVFSQFTGSKPYVRILRQRQEIDPIGSYNWQFETENGIASNEQGRLRPISGQRGSEEALRAEGEFKYTSPEGVPVYVNYVADEDGYQPQSDLIPTPPPIPEYIIRSLEWQRNHPQQPTRKF</sequence>